<keyword evidence="1" id="KW-0732">Signal</keyword>
<dbReference type="AlphaFoldDB" id="T1E2R7"/>
<accession>T1E2R7</accession>
<dbReference type="EMBL" id="GALA01000449">
    <property type="protein sequence ID" value="JAA94403.1"/>
    <property type="molecule type" value="mRNA"/>
</dbReference>
<evidence type="ECO:0000256" key="1">
    <source>
        <dbReference type="SAM" id="SignalP"/>
    </source>
</evidence>
<name>T1E2R7_9DIPT</name>
<protein>
    <submittedName>
        <fullName evidence="2">Putative secreted protein</fullName>
    </submittedName>
</protein>
<sequence>MRIYLTLTVLLLFQVMCWAKPMENQLRRVESPECPAKHAPCYRPPERIVDPDEPRQMMMIGIWPDGRPIYTLEDLAKMQQMRREQNALKKISTE</sequence>
<organism evidence="2">
    <name type="scientific">Psorophora albipes</name>
    <dbReference type="NCBI Taxonomy" id="869069"/>
    <lineage>
        <taxon>Eukaryota</taxon>
        <taxon>Metazoa</taxon>
        <taxon>Ecdysozoa</taxon>
        <taxon>Arthropoda</taxon>
        <taxon>Hexapoda</taxon>
        <taxon>Insecta</taxon>
        <taxon>Pterygota</taxon>
        <taxon>Neoptera</taxon>
        <taxon>Endopterygota</taxon>
        <taxon>Diptera</taxon>
        <taxon>Nematocera</taxon>
        <taxon>Culicoidea</taxon>
        <taxon>Culicidae</taxon>
        <taxon>Culicinae</taxon>
        <taxon>Aedini</taxon>
        <taxon>Psorophora</taxon>
    </lineage>
</organism>
<feature type="signal peptide" evidence="1">
    <location>
        <begin position="1"/>
        <end position="19"/>
    </location>
</feature>
<reference evidence="2" key="1">
    <citation type="journal article" date="2013" name="BMC Genomics">
        <title>A deep insight into the sialotranscriptome of the mosquito, Psorophora albipes.</title>
        <authorList>
            <person name="Chagas A.C."/>
            <person name="Calvo E."/>
            <person name="Rios-Velasquez C.M."/>
            <person name="Pessoa F.A."/>
            <person name="Medeiros J.F."/>
            <person name="Ribeiro J.M."/>
        </authorList>
    </citation>
    <scope>NUCLEOTIDE SEQUENCE</scope>
</reference>
<feature type="chain" id="PRO_5004574753" evidence="1">
    <location>
        <begin position="20"/>
        <end position="94"/>
    </location>
</feature>
<evidence type="ECO:0000313" key="2">
    <source>
        <dbReference type="EMBL" id="JAA94403.1"/>
    </source>
</evidence>
<proteinExistence type="evidence at transcript level"/>